<feature type="region of interest" description="Disordered" evidence="1">
    <location>
        <begin position="1"/>
        <end position="29"/>
    </location>
</feature>
<evidence type="ECO:0000313" key="2">
    <source>
        <dbReference type="EMBL" id="CAI9155609.1"/>
    </source>
</evidence>
<accession>A0ABN8Y724</accession>
<gene>
    <name evidence="2" type="ORF">MRATA1EN1_LOCUS4571</name>
</gene>
<dbReference type="EMBL" id="OX459948">
    <property type="protein sequence ID" value="CAI9155609.1"/>
    <property type="molecule type" value="Genomic_DNA"/>
</dbReference>
<name>A0ABN8Y724_RANTA</name>
<organism evidence="2 3">
    <name type="scientific">Rangifer tarandus platyrhynchus</name>
    <name type="common">Svalbard reindeer</name>
    <dbReference type="NCBI Taxonomy" id="3082113"/>
    <lineage>
        <taxon>Eukaryota</taxon>
        <taxon>Metazoa</taxon>
        <taxon>Chordata</taxon>
        <taxon>Craniata</taxon>
        <taxon>Vertebrata</taxon>
        <taxon>Euteleostomi</taxon>
        <taxon>Mammalia</taxon>
        <taxon>Eutheria</taxon>
        <taxon>Laurasiatheria</taxon>
        <taxon>Artiodactyla</taxon>
        <taxon>Ruminantia</taxon>
        <taxon>Pecora</taxon>
        <taxon>Cervidae</taxon>
        <taxon>Odocoileinae</taxon>
        <taxon>Rangifer</taxon>
    </lineage>
</organism>
<evidence type="ECO:0000256" key="1">
    <source>
        <dbReference type="SAM" id="MobiDB-lite"/>
    </source>
</evidence>
<proteinExistence type="predicted"/>
<dbReference type="Proteomes" id="UP001176941">
    <property type="component" value="Chromosome 12"/>
</dbReference>
<feature type="region of interest" description="Disordered" evidence="1">
    <location>
        <begin position="77"/>
        <end position="109"/>
    </location>
</feature>
<evidence type="ECO:0000313" key="3">
    <source>
        <dbReference type="Proteomes" id="UP001176941"/>
    </source>
</evidence>
<protein>
    <submittedName>
        <fullName evidence="2">Uncharacterized protein</fullName>
    </submittedName>
</protein>
<sequence length="109" mass="11762">MARGSGRGAGLTGRGPGSRRSSYYHRGPEGCGCRERFCSPCAGLRREGWVRCERRSPLPQPVQAAVTSVGAGLEMKTLRPSRVRAPPRPASVRPELLEQKPRAGPVPEV</sequence>
<keyword evidence="3" id="KW-1185">Reference proteome</keyword>
<reference evidence="2" key="1">
    <citation type="submission" date="2023-04" db="EMBL/GenBank/DDBJ databases">
        <authorList>
            <consortium name="ELIXIR-Norway"/>
        </authorList>
    </citation>
    <scope>NUCLEOTIDE SEQUENCE [LARGE SCALE GENOMIC DNA]</scope>
</reference>
<feature type="compositionally biased region" description="Gly residues" evidence="1">
    <location>
        <begin position="1"/>
        <end position="16"/>
    </location>
</feature>